<evidence type="ECO:0000313" key="11">
    <source>
        <dbReference type="Proteomes" id="UP000603545"/>
    </source>
</evidence>
<dbReference type="CDD" id="cd05014">
    <property type="entry name" value="SIS_Kpsf"/>
    <property type="match status" value="1"/>
</dbReference>
<evidence type="ECO:0000256" key="7">
    <source>
        <dbReference type="PROSITE-ProRule" id="PRU00703"/>
    </source>
</evidence>
<dbReference type="GO" id="GO:0019146">
    <property type="term" value="F:arabinose-5-phosphate isomerase activity"/>
    <property type="evidence" value="ECO:0007669"/>
    <property type="project" value="UniProtKB-ARBA"/>
</dbReference>
<feature type="site" description="Catalytically relevant" evidence="6">
    <location>
        <position position="49"/>
    </location>
</feature>
<dbReference type="FunFam" id="3.40.50.10490:FF:000011">
    <property type="entry name" value="Arabinose 5-phosphate isomerase"/>
    <property type="match status" value="1"/>
</dbReference>
<keyword evidence="2" id="KW-0677">Repeat</keyword>
<dbReference type="AlphaFoldDB" id="A0A8J6T8E8"/>
<keyword evidence="10" id="KW-0413">Isomerase</keyword>
<dbReference type="InterPro" id="IPR035474">
    <property type="entry name" value="SIS_Kpsf"/>
</dbReference>
<evidence type="ECO:0000256" key="5">
    <source>
        <dbReference type="PIRSR" id="PIRSR004692-2"/>
    </source>
</evidence>
<comment type="caution">
    <text evidence="10">The sequence shown here is derived from an EMBL/GenBank/DDBJ whole genome shotgun (WGS) entry which is preliminary data.</text>
</comment>
<dbReference type="InterPro" id="IPR046342">
    <property type="entry name" value="CBS_dom_sf"/>
</dbReference>
<feature type="site" description="Catalytically relevant" evidence="6">
    <location>
        <position position="142"/>
    </location>
</feature>
<feature type="site" description="Catalytically relevant" evidence="6">
    <location>
        <position position="183"/>
    </location>
</feature>
<dbReference type="InterPro" id="IPR046348">
    <property type="entry name" value="SIS_dom_sf"/>
</dbReference>
<name>A0A8J6T8E8_9BACT</name>
<feature type="domain" description="CBS" evidence="8">
    <location>
        <begin position="267"/>
        <end position="324"/>
    </location>
</feature>
<dbReference type="PANTHER" id="PTHR42745:SF1">
    <property type="entry name" value="ARABINOSE 5-PHOSPHATE ISOMERASE KDSD"/>
    <property type="match status" value="1"/>
</dbReference>
<evidence type="ECO:0000256" key="2">
    <source>
        <dbReference type="ARBA" id="ARBA00022737"/>
    </source>
</evidence>
<dbReference type="PIRSF" id="PIRSF004692">
    <property type="entry name" value="KdsD_KpsF"/>
    <property type="match status" value="1"/>
</dbReference>
<keyword evidence="3 7" id="KW-0129">CBS domain</keyword>
<dbReference type="InterPro" id="IPR050986">
    <property type="entry name" value="GutQ/KpsF_isomerases"/>
</dbReference>
<evidence type="ECO:0000259" key="9">
    <source>
        <dbReference type="PROSITE" id="PS51464"/>
    </source>
</evidence>
<feature type="binding site" evidence="5">
    <location>
        <position position="72"/>
    </location>
    <ligand>
        <name>Zn(2+)</name>
        <dbReference type="ChEBI" id="CHEBI:29105"/>
    </ligand>
</feature>
<keyword evidence="5" id="KW-0479">Metal-binding</keyword>
<proteinExistence type="inferred from homology"/>
<dbReference type="Pfam" id="PF00571">
    <property type="entry name" value="CBS"/>
    <property type="match status" value="2"/>
</dbReference>
<dbReference type="EMBL" id="JACNLL010000080">
    <property type="protein sequence ID" value="MBC8200157.1"/>
    <property type="molecule type" value="Genomic_DNA"/>
</dbReference>
<dbReference type="Gene3D" id="3.40.50.10490">
    <property type="entry name" value="Glucose-6-phosphate isomerase like protein, domain 1"/>
    <property type="match status" value="1"/>
</dbReference>
<dbReference type="PANTHER" id="PTHR42745">
    <property type="match status" value="1"/>
</dbReference>
<dbReference type="InterPro" id="IPR004800">
    <property type="entry name" value="KdsD/KpsF-type"/>
</dbReference>
<feature type="domain" description="SIS" evidence="9">
    <location>
        <begin position="31"/>
        <end position="174"/>
    </location>
</feature>
<dbReference type="InterPro" id="IPR000644">
    <property type="entry name" value="CBS_dom"/>
</dbReference>
<dbReference type="GO" id="GO:0005975">
    <property type="term" value="P:carbohydrate metabolic process"/>
    <property type="evidence" value="ECO:0007669"/>
    <property type="project" value="InterPro"/>
</dbReference>
<dbReference type="PROSITE" id="PS51371">
    <property type="entry name" value="CBS"/>
    <property type="match status" value="2"/>
</dbReference>
<evidence type="ECO:0000256" key="1">
    <source>
        <dbReference type="ARBA" id="ARBA00008165"/>
    </source>
</evidence>
<evidence type="ECO:0000256" key="3">
    <source>
        <dbReference type="ARBA" id="ARBA00023122"/>
    </source>
</evidence>
<accession>A0A8J6T8E8</accession>
<dbReference type="InterPro" id="IPR001347">
    <property type="entry name" value="SIS_dom"/>
</dbReference>
<evidence type="ECO:0000259" key="8">
    <source>
        <dbReference type="PROSITE" id="PS51371"/>
    </source>
</evidence>
<dbReference type="NCBIfam" id="TIGR00393">
    <property type="entry name" value="kpsF"/>
    <property type="match status" value="1"/>
</dbReference>
<dbReference type="GO" id="GO:0046872">
    <property type="term" value="F:metal ion binding"/>
    <property type="evidence" value="ECO:0007669"/>
    <property type="project" value="UniProtKB-KW"/>
</dbReference>
<dbReference type="Gene3D" id="3.10.580.10">
    <property type="entry name" value="CBS-domain"/>
    <property type="match status" value="1"/>
</dbReference>
<dbReference type="GO" id="GO:1901135">
    <property type="term" value="P:carbohydrate derivative metabolic process"/>
    <property type="evidence" value="ECO:0007669"/>
    <property type="project" value="InterPro"/>
</dbReference>
<dbReference type="CDD" id="cd04604">
    <property type="entry name" value="CBS_pair_SIS_assoc"/>
    <property type="match status" value="1"/>
</dbReference>
<feature type="domain" description="CBS" evidence="8">
    <location>
        <begin position="200"/>
        <end position="258"/>
    </location>
</feature>
<protein>
    <submittedName>
        <fullName evidence="10">KpsF/GutQ family sugar-phosphate isomerase</fullName>
    </submittedName>
</protein>
<reference evidence="10 11" key="1">
    <citation type="submission" date="2020-08" db="EMBL/GenBank/DDBJ databases">
        <title>Bridging the membrane lipid divide: bacteria of the FCB group superphylum have the potential to synthesize archaeal ether lipids.</title>
        <authorList>
            <person name="Villanueva L."/>
            <person name="Von Meijenfeldt F.A.B."/>
            <person name="Westbye A.B."/>
            <person name="Yadav S."/>
            <person name="Hopmans E.C."/>
            <person name="Dutilh B.E."/>
            <person name="Sinninghe Damste J.S."/>
        </authorList>
    </citation>
    <scope>NUCLEOTIDE SEQUENCE [LARGE SCALE GENOMIC DNA]</scope>
    <source>
        <strain evidence="10">NIOZ-UU82</strain>
    </source>
</reference>
<dbReference type="Proteomes" id="UP000603545">
    <property type="component" value="Unassembled WGS sequence"/>
</dbReference>
<evidence type="ECO:0000313" key="10">
    <source>
        <dbReference type="EMBL" id="MBC8200157.1"/>
    </source>
</evidence>
<dbReference type="Pfam" id="PF01380">
    <property type="entry name" value="SIS"/>
    <property type="match status" value="1"/>
</dbReference>
<evidence type="ECO:0000256" key="6">
    <source>
        <dbReference type="PIRSR" id="PIRSR004692-3"/>
    </source>
</evidence>
<feature type="site" description="Catalytically relevant" evidence="6">
    <location>
        <position position="101"/>
    </location>
</feature>
<dbReference type="PROSITE" id="PS51464">
    <property type="entry name" value="SIS"/>
    <property type="match status" value="1"/>
</dbReference>
<dbReference type="GO" id="GO:0097367">
    <property type="term" value="F:carbohydrate derivative binding"/>
    <property type="evidence" value="ECO:0007669"/>
    <property type="project" value="InterPro"/>
</dbReference>
<sequence length="324" mass="35006">MIIQEAIDVLKIEAEGILKLTKRIDDNFSKMVEIICNSSGRLVVAGIGKSGIVGRKIVATLNSTGTRSVFLHPVEAMHGDLGIVGRDDVFLALSSSGKTDELNMLIPSIRKIGCRVIAFTGDKNSLLAKQSDIVIDVGVEREACPLGLAPTASTTALLAMGDALAVVLINKKHFNSSDFKKVHPGGMLGRRLAGKVKDIMLTGEAIPYVFSGSSMEDAINKIDRLELGVTFVLKSDFTLAGIITDGDIRRCIVKKEPIYELKVEDVMTKNPRTITPDSPAYDALNIMELHQITVLPITDSSGKVQGILHLHDILGKGEFKFNGR</sequence>
<organism evidence="10 11">
    <name type="scientific">Candidatus Desulfaltia bathyphila</name>
    <dbReference type="NCBI Taxonomy" id="2841697"/>
    <lineage>
        <taxon>Bacteria</taxon>
        <taxon>Pseudomonadati</taxon>
        <taxon>Thermodesulfobacteriota</taxon>
        <taxon>Desulfobacteria</taxon>
        <taxon>Desulfobacterales</taxon>
        <taxon>Desulfobacterales incertae sedis</taxon>
        <taxon>Candidatus Desulfaltia</taxon>
    </lineage>
</organism>
<dbReference type="SUPFAM" id="SSF53697">
    <property type="entry name" value="SIS domain"/>
    <property type="match status" value="1"/>
</dbReference>
<keyword evidence="5" id="KW-0862">Zinc</keyword>
<gene>
    <name evidence="10" type="ORF">H8E80_08990</name>
</gene>
<dbReference type="SMART" id="SM00116">
    <property type="entry name" value="CBS"/>
    <property type="match status" value="2"/>
</dbReference>
<evidence type="ECO:0000256" key="4">
    <source>
        <dbReference type="PIRNR" id="PIRNR004692"/>
    </source>
</evidence>
<comment type="similarity">
    <text evidence="1 4">Belongs to the SIS family. GutQ/KpsF subfamily.</text>
</comment>